<evidence type="ECO:0000313" key="1">
    <source>
        <dbReference type="EMBL" id="MDD0984487.1"/>
    </source>
</evidence>
<reference evidence="1" key="1">
    <citation type="submission" date="2022-05" db="EMBL/GenBank/DDBJ databases">
        <title>Novel Pseudomonas spp. Isolated from a Rainbow Trout Aquaculture Facility.</title>
        <authorList>
            <person name="Testerman T."/>
            <person name="Graf J."/>
        </authorList>
    </citation>
    <scope>NUCLEOTIDE SEQUENCE</scope>
    <source>
        <strain evidence="1">ID1050</strain>
    </source>
</reference>
<name>A0ABT5N9W3_9PSED</name>
<accession>A0ABT5N9W3</accession>
<dbReference type="GeneID" id="97827421"/>
<proteinExistence type="predicted"/>
<evidence type="ECO:0000313" key="2">
    <source>
        <dbReference type="Proteomes" id="UP001148189"/>
    </source>
</evidence>
<dbReference type="EMBL" id="JAMDHD010000013">
    <property type="protein sequence ID" value="MDD0984487.1"/>
    <property type="molecule type" value="Genomic_DNA"/>
</dbReference>
<dbReference type="RefSeq" id="WP_128592800.1">
    <property type="nucleotide sequence ID" value="NZ_CP077085.1"/>
</dbReference>
<protein>
    <submittedName>
        <fullName evidence="1">Uncharacterized protein</fullName>
    </submittedName>
</protein>
<comment type="caution">
    <text evidence="1">The sequence shown here is derived from an EMBL/GenBank/DDBJ whole genome shotgun (WGS) entry which is preliminary data.</text>
</comment>
<organism evidence="1 2">
    <name type="scientific">Pseudomonas shahriarae</name>
    <dbReference type="NCBI Taxonomy" id="2745512"/>
    <lineage>
        <taxon>Bacteria</taxon>
        <taxon>Pseudomonadati</taxon>
        <taxon>Pseudomonadota</taxon>
        <taxon>Gammaproteobacteria</taxon>
        <taxon>Pseudomonadales</taxon>
        <taxon>Pseudomonadaceae</taxon>
        <taxon>Pseudomonas</taxon>
    </lineage>
</organism>
<keyword evidence="2" id="KW-1185">Reference proteome</keyword>
<sequence length="64" mass="7057">MATRKCTFTSKSNKFKAATQNIDAVDLPNIGDTVQLDGDPPELIIGKNFQIKNGEVKQIDFFLA</sequence>
<dbReference type="Proteomes" id="UP001148189">
    <property type="component" value="Unassembled WGS sequence"/>
</dbReference>
<gene>
    <name evidence="1" type="ORF">M5G21_05875</name>
</gene>